<name>A0AAD7END6_9AGAR</name>
<dbReference type="AlphaFoldDB" id="A0AAD7END6"/>
<comment type="caution">
    <text evidence="1">The sequence shown here is derived from an EMBL/GenBank/DDBJ whole genome shotgun (WGS) entry which is preliminary data.</text>
</comment>
<evidence type="ECO:0008006" key="3">
    <source>
        <dbReference type="Google" id="ProtNLM"/>
    </source>
</evidence>
<gene>
    <name evidence="1" type="ORF">DFH08DRAFT_876425</name>
</gene>
<accession>A0AAD7END6</accession>
<proteinExistence type="predicted"/>
<dbReference type="EMBL" id="JARIHO010000028">
    <property type="protein sequence ID" value="KAJ7339265.1"/>
    <property type="molecule type" value="Genomic_DNA"/>
</dbReference>
<dbReference type="Proteomes" id="UP001218218">
    <property type="component" value="Unassembled WGS sequence"/>
</dbReference>
<evidence type="ECO:0000313" key="1">
    <source>
        <dbReference type="EMBL" id="KAJ7339265.1"/>
    </source>
</evidence>
<keyword evidence="2" id="KW-1185">Reference proteome</keyword>
<organism evidence="1 2">
    <name type="scientific">Mycena albidolilacea</name>
    <dbReference type="NCBI Taxonomy" id="1033008"/>
    <lineage>
        <taxon>Eukaryota</taxon>
        <taxon>Fungi</taxon>
        <taxon>Dikarya</taxon>
        <taxon>Basidiomycota</taxon>
        <taxon>Agaricomycotina</taxon>
        <taxon>Agaricomycetes</taxon>
        <taxon>Agaricomycetidae</taxon>
        <taxon>Agaricales</taxon>
        <taxon>Marasmiineae</taxon>
        <taxon>Mycenaceae</taxon>
        <taxon>Mycena</taxon>
    </lineage>
</organism>
<sequence>MEATFSGLPNELIIQILNSDTSCEVARLLSGTSKQFQALALPVLFRDVRLQTHDGAMMFFSVVHSDLSRADHVRSLTMPLGSRGFGRTIAEPGFRPYFISDRWHVAQSRKVAESLKSMANLEHLTFNHRLVDPVDYHNLLQRHTFPRLTSCEMDVLGRFDKTTHDYNLLAAFWNRHRTLTRVFCPDLMRASRPSLRIAMPNLEYLETSPILVPLLDVAARRLREVRMVWYPWQAALVEQVMRAIQAMTEVEIPFVASQDFFGLETCYALVDAISRNLPQTRMLRMRRIGQYNELQALDGNMLAGITEYLSRFTDLVYFAMENRYRLTLGPPRTAADRLVVQSWGDACPTLEACCLNSVAWVKVSGVWAVAPLERFYELADRVHLAIRTPIAF</sequence>
<protein>
    <recommendedName>
        <fullName evidence="3">F-box domain-containing protein</fullName>
    </recommendedName>
</protein>
<evidence type="ECO:0000313" key="2">
    <source>
        <dbReference type="Proteomes" id="UP001218218"/>
    </source>
</evidence>
<reference evidence="1" key="1">
    <citation type="submission" date="2023-03" db="EMBL/GenBank/DDBJ databases">
        <title>Massive genome expansion in bonnet fungi (Mycena s.s.) driven by repeated elements and novel gene families across ecological guilds.</title>
        <authorList>
            <consortium name="Lawrence Berkeley National Laboratory"/>
            <person name="Harder C.B."/>
            <person name="Miyauchi S."/>
            <person name="Viragh M."/>
            <person name="Kuo A."/>
            <person name="Thoen E."/>
            <person name="Andreopoulos B."/>
            <person name="Lu D."/>
            <person name="Skrede I."/>
            <person name="Drula E."/>
            <person name="Henrissat B."/>
            <person name="Morin E."/>
            <person name="Kohler A."/>
            <person name="Barry K."/>
            <person name="LaButti K."/>
            <person name="Morin E."/>
            <person name="Salamov A."/>
            <person name="Lipzen A."/>
            <person name="Mereny Z."/>
            <person name="Hegedus B."/>
            <person name="Baldrian P."/>
            <person name="Stursova M."/>
            <person name="Weitz H."/>
            <person name="Taylor A."/>
            <person name="Grigoriev I.V."/>
            <person name="Nagy L.G."/>
            <person name="Martin F."/>
            <person name="Kauserud H."/>
        </authorList>
    </citation>
    <scope>NUCLEOTIDE SEQUENCE</scope>
    <source>
        <strain evidence="1">CBHHK002</strain>
    </source>
</reference>